<reference evidence="1 2" key="1">
    <citation type="journal article" date="2019" name="Sci. Rep.">
        <title>Orb-weaving spider Araneus ventricosus genome elucidates the spidroin gene catalogue.</title>
        <authorList>
            <person name="Kono N."/>
            <person name="Nakamura H."/>
            <person name="Ohtoshi R."/>
            <person name="Moran D.A.P."/>
            <person name="Shinohara A."/>
            <person name="Yoshida Y."/>
            <person name="Fujiwara M."/>
            <person name="Mori M."/>
            <person name="Tomita M."/>
            <person name="Arakawa K."/>
        </authorList>
    </citation>
    <scope>NUCLEOTIDE SEQUENCE [LARGE SCALE GENOMIC DNA]</scope>
</reference>
<evidence type="ECO:0000313" key="1">
    <source>
        <dbReference type="EMBL" id="GBL56636.1"/>
    </source>
</evidence>
<sequence length="87" mass="9835">MKSGSRVPSSAYGRGEEEHRLIATSLPLNLDRWMAASRLIRLMTSIKEKKESRLRTKVGGLLSRLLSVLKIASVFKASDWFKIVVFD</sequence>
<protein>
    <submittedName>
        <fullName evidence="1">Uncharacterized protein</fullName>
    </submittedName>
</protein>
<keyword evidence="2" id="KW-1185">Reference proteome</keyword>
<dbReference type="Proteomes" id="UP000499080">
    <property type="component" value="Unassembled WGS sequence"/>
</dbReference>
<dbReference type="AlphaFoldDB" id="A0A4Y1ZM52"/>
<comment type="caution">
    <text evidence="1">The sequence shown here is derived from an EMBL/GenBank/DDBJ whole genome shotgun (WGS) entry which is preliminary data.</text>
</comment>
<gene>
    <name evidence="1" type="ORF">AVEN_187329_1</name>
</gene>
<dbReference type="EMBL" id="BGPR01075662">
    <property type="protein sequence ID" value="GBL56636.1"/>
    <property type="molecule type" value="Genomic_DNA"/>
</dbReference>
<accession>A0A4Y1ZM52</accession>
<organism evidence="1 2">
    <name type="scientific">Araneus ventricosus</name>
    <name type="common">Orbweaver spider</name>
    <name type="synonym">Epeira ventricosa</name>
    <dbReference type="NCBI Taxonomy" id="182803"/>
    <lineage>
        <taxon>Eukaryota</taxon>
        <taxon>Metazoa</taxon>
        <taxon>Ecdysozoa</taxon>
        <taxon>Arthropoda</taxon>
        <taxon>Chelicerata</taxon>
        <taxon>Arachnida</taxon>
        <taxon>Araneae</taxon>
        <taxon>Araneomorphae</taxon>
        <taxon>Entelegynae</taxon>
        <taxon>Araneoidea</taxon>
        <taxon>Araneidae</taxon>
        <taxon>Araneus</taxon>
    </lineage>
</organism>
<evidence type="ECO:0000313" key="2">
    <source>
        <dbReference type="Proteomes" id="UP000499080"/>
    </source>
</evidence>
<proteinExistence type="predicted"/>
<name>A0A4Y1ZM52_ARAVE</name>